<dbReference type="GO" id="GO:0008757">
    <property type="term" value="F:S-adenosylmethionine-dependent methyltransferase activity"/>
    <property type="evidence" value="ECO:0007669"/>
    <property type="project" value="UniProtKB-ARBA"/>
</dbReference>
<dbReference type="CDD" id="cd10536">
    <property type="entry name" value="SET_SMYD4"/>
    <property type="match status" value="1"/>
</dbReference>
<keyword evidence="3" id="KW-0963">Cytoplasm</keyword>
<dbReference type="Pfam" id="PF01753">
    <property type="entry name" value="zf-MYND"/>
    <property type="match status" value="1"/>
</dbReference>
<dbReference type="GO" id="GO:0005634">
    <property type="term" value="C:nucleus"/>
    <property type="evidence" value="ECO:0007669"/>
    <property type="project" value="UniProtKB-SubCell"/>
</dbReference>
<keyword evidence="6" id="KW-0949">S-adenosyl-L-methionine</keyword>
<dbReference type="EMBL" id="GBYB01014222">
    <property type="protein sequence ID" value="JAG83989.1"/>
    <property type="molecule type" value="Transcribed_RNA"/>
</dbReference>
<gene>
    <name evidence="18" type="primary">SMYD4_2</name>
    <name evidence="18" type="ORF">g.18144</name>
</gene>
<evidence type="ECO:0000256" key="15">
    <source>
        <dbReference type="PROSITE-ProRule" id="PRU00134"/>
    </source>
</evidence>
<reference evidence="18" key="1">
    <citation type="submission" date="2015-01" db="EMBL/GenBank/DDBJ databases">
        <title>Transcriptome Assembly of Fopius arisanus.</title>
        <authorList>
            <person name="Geib S."/>
        </authorList>
    </citation>
    <scope>NUCLEOTIDE SEQUENCE</scope>
</reference>
<dbReference type="GO" id="GO:0008276">
    <property type="term" value="F:protein methyltransferase activity"/>
    <property type="evidence" value="ECO:0007669"/>
    <property type="project" value="UniProtKB-ARBA"/>
</dbReference>
<dbReference type="GO" id="GO:0042826">
    <property type="term" value="F:histone deacetylase binding"/>
    <property type="evidence" value="ECO:0007669"/>
    <property type="project" value="TreeGrafter"/>
</dbReference>
<accession>A0A0C9RLI7</accession>
<dbReference type="InterPro" id="IPR001214">
    <property type="entry name" value="SET_dom"/>
</dbReference>
<evidence type="ECO:0000256" key="8">
    <source>
        <dbReference type="ARBA" id="ARBA00022771"/>
    </source>
</evidence>
<dbReference type="PROSITE" id="PS50865">
    <property type="entry name" value="ZF_MYND_2"/>
    <property type="match status" value="1"/>
</dbReference>
<dbReference type="GO" id="GO:0005737">
    <property type="term" value="C:cytoplasm"/>
    <property type="evidence" value="ECO:0007669"/>
    <property type="project" value="UniProtKB-SubCell"/>
</dbReference>
<evidence type="ECO:0000256" key="11">
    <source>
        <dbReference type="ARBA" id="ARBA00048985"/>
    </source>
</evidence>
<organism evidence="18">
    <name type="scientific">Fopius arisanus</name>
    <dbReference type="NCBI Taxonomy" id="64838"/>
    <lineage>
        <taxon>Eukaryota</taxon>
        <taxon>Metazoa</taxon>
        <taxon>Ecdysozoa</taxon>
        <taxon>Arthropoda</taxon>
        <taxon>Hexapoda</taxon>
        <taxon>Insecta</taxon>
        <taxon>Pterygota</taxon>
        <taxon>Neoptera</taxon>
        <taxon>Endopterygota</taxon>
        <taxon>Hymenoptera</taxon>
        <taxon>Apocrita</taxon>
        <taxon>Ichneumonoidea</taxon>
        <taxon>Braconidae</taxon>
        <taxon>Opiinae</taxon>
        <taxon>Fopius</taxon>
    </lineage>
</organism>
<evidence type="ECO:0000313" key="18">
    <source>
        <dbReference type="EMBL" id="JAG83989.1"/>
    </source>
</evidence>
<name>A0A0C9RLI7_9HYME</name>
<evidence type="ECO:0000256" key="5">
    <source>
        <dbReference type="ARBA" id="ARBA00022679"/>
    </source>
</evidence>
<dbReference type="InterPro" id="IPR011990">
    <property type="entry name" value="TPR-like_helical_dom_sf"/>
</dbReference>
<protein>
    <recommendedName>
        <fullName evidence="13">Protein-lysine N-methyltransferase SMYD4</fullName>
    </recommendedName>
    <alternativeName>
        <fullName evidence="14">SET and MYND domain-containing protein 4</fullName>
    </alternativeName>
</protein>
<feature type="domain" description="SET" evidence="16">
    <location>
        <begin position="228"/>
        <end position="510"/>
    </location>
</feature>
<sequence length="634" mass="71929">MDALLERLSCKLLQAGKHKAYHTEYSLLQSDSERVKYTIQLLIDYSRPLPSKIISKSSEESSRLREMGNFVFSMKIVDSYLDVSIQKYTESIVFAPTGSEELSIAYGNRSAMLILARLYDDCLLDISRALALPYPDNLKAKLYARQARCLMARGISSKSSKQELEKCRENGRLWLDKMDPKNTTKSEVEKILKGTKRFPAQAPYVKWDATKNLPKLIDENKQIPGLSASLELKYSDEFGKHMVATRDIDPGDVLGIMEPYACVLVPEKMLTHCWGCLEQTWSSIPCPNCVNVIYCSEECRDKAWEEHHDVECPVIGVLLHQEMSNLGLLSLRIAIKAIKQAGGIEELRKKVEKIEGRTGIPDGFNGEIFDDKDYANVYTLARNTDKRSVPDLVGRSLNSAFIVYTLATRTRLFGKQLPADLEELKENEDVIFVGGLIMRHQQIIPSNVHGVSEEGLGTDPVEKSAALMPVYSLINHSCCPSVCRVNHGRKMVLYSETVISKGEQVFDNYGLHYAMMPKSYRRFKLLQQFLFFCQCEACMLDWPTVMELPSYKFQRLGVVRTQVIQKALQKLPYYYQCALVRNVEDGPAMIKDLNHMLKVLAMNADVPCREVSDVVETAKRIYALLANRYQSLNS</sequence>
<dbReference type="InterPro" id="IPR052097">
    <property type="entry name" value="SET-MYND_domain_protein"/>
</dbReference>
<evidence type="ECO:0000259" key="17">
    <source>
        <dbReference type="PROSITE" id="PS50865"/>
    </source>
</evidence>
<dbReference type="InterPro" id="IPR046341">
    <property type="entry name" value="SET_dom_sf"/>
</dbReference>
<dbReference type="AlphaFoldDB" id="A0A0C9RLI7"/>
<evidence type="ECO:0000256" key="4">
    <source>
        <dbReference type="ARBA" id="ARBA00022603"/>
    </source>
</evidence>
<dbReference type="PROSITE" id="PS50280">
    <property type="entry name" value="SET"/>
    <property type="match status" value="1"/>
</dbReference>
<dbReference type="Gene3D" id="1.10.220.160">
    <property type="match status" value="1"/>
</dbReference>
<comment type="catalytic activity">
    <reaction evidence="11">
        <text>L-lysyl-[protein] + S-adenosyl-L-methionine = N(6)-methyl-L-lysyl-[protein] + S-adenosyl-L-homocysteine + H(+)</text>
        <dbReference type="Rhea" id="RHEA:51736"/>
        <dbReference type="Rhea" id="RHEA-COMP:9752"/>
        <dbReference type="Rhea" id="RHEA-COMP:13053"/>
        <dbReference type="ChEBI" id="CHEBI:15378"/>
        <dbReference type="ChEBI" id="CHEBI:29969"/>
        <dbReference type="ChEBI" id="CHEBI:57856"/>
        <dbReference type="ChEBI" id="CHEBI:59789"/>
        <dbReference type="ChEBI" id="CHEBI:61929"/>
    </reaction>
</comment>
<evidence type="ECO:0000256" key="12">
    <source>
        <dbReference type="ARBA" id="ARBA00093423"/>
    </source>
</evidence>
<dbReference type="Pfam" id="PF00856">
    <property type="entry name" value="SET"/>
    <property type="match status" value="1"/>
</dbReference>
<evidence type="ECO:0000256" key="7">
    <source>
        <dbReference type="ARBA" id="ARBA00022723"/>
    </source>
</evidence>
<dbReference type="Gene3D" id="1.25.40.10">
    <property type="entry name" value="Tetratricopeptide repeat domain"/>
    <property type="match status" value="1"/>
</dbReference>
<evidence type="ECO:0000256" key="3">
    <source>
        <dbReference type="ARBA" id="ARBA00022490"/>
    </source>
</evidence>
<dbReference type="SUPFAM" id="SSF82199">
    <property type="entry name" value="SET domain"/>
    <property type="match status" value="1"/>
</dbReference>
<evidence type="ECO:0000259" key="16">
    <source>
        <dbReference type="PROSITE" id="PS50280"/>
    </source>
</evidence>
<comment type="subcellular location">
    <subcellularLocation>
        <location evidence="2">Cytoplasm</location>
    </subcellularLocation>
    <subcellularLocation>
        <location evidence="1">Nucleus</location>
    </subcellularLocation>
</comment>
<feature type="domain" description="MYND-type" evidence="17">
    <location>
        <begin position="273"/>
        <end position="312"/>
    </location>
</feature>
<dbReference type="SUPFAM" id="SSF144232">
    <property type="entry name" value="HIT/MYND zinc finger-like"/>
    <property type="match status" value="1"/>
</dbReference>
<evidence type="ECO:0000256" key="6">
    <source>
        <dbReference type="ARBA" id="ARBA00022691"/>
    </source>
</evidence>
<keyword evidence="9" id="KW-0862">Zinc</keyword>
<dbReference type="GO" id="GO:0008270">
    <property type="term" value="F:zinc ion binding"/>
    <property type="evidence" value="ECO:0007669"/>
    <property type="project" value="UniProtKB-KW"/>
</dbReference>
<evidence type="ECO:0000256" key="9">
    <source>
        <dbReference type="ARBA" id="ARBA00022833"/>
    </source>
</evidence>
<dbReference type="InterPro" id="IPR002893">
    <property type="entry name" value="Znf_MYND"/>
</dbReference>
<dbReference type="Gene3D" id="2.170.270.10">
    <property type="entry name" value="SET domain"/>
    <property type="match status" value="1"/>
</dbReference>
<evidence type="ECO:0000256" key="14">
    <source>
        <dbReference type="ARBA" id="ARBA00093680"/>
    </source>
</evidence>
<proteinExistence type="predicted"/>
<dbReference type="PANTHER" id="PTHR46165">
    <property type="entry name" value="SET AND MYND DOMAIN-CONTAINING PROTEIN 4"/>
    <property type="match status" value="1"/>
</dbReference>
<keyword evidence="8 15" id="KW-0863">Zinc-finger</keyword>
<comment type="function">
    <text evidence="12">Protein-lysine N-methyltransferase. Monomethylates PRMT5, modulating its transcriptional activity. May also act as a histone methyltransferase. Plays a critical role in cardiac development. Acts as a key epigenetic regulator of gene expression during cardiac development via its dual activities as a methyltransferase and negative regulator of HDAC1.</text>
</comment>
<dbReference type="GO" id="GO:0032259">
    <property type="term" value="P:methylation"/>
    <property type="evidence" value="ECO:0007669"/>
    <property type="project" value="UniProtKB-KW"/>
</dbReference>
<keyword evidence="7" id="KW-0479">Metal-binding</keyword>
<evidence type="ECO:0000256" key="1">
    <source>
        <dbReference type="ARBA" id="ARBA00004123"/>
    </source>
</evidence>
<dbReference type="GO" id="GO:0008170">
    <property type="term" value="F:N-methyltransferase activity"/>
    <property type="evidence" value="ECO:0007669"/>
    <property type="project" value="UniProtKB-ARBA"/>
</dbReference>
<evidence type="ECO:0000256" key="10">
    <source>
        <dbReference type="ARBA" id="ARBA00023242"/>
    </source>
</evidence>
<dbReference type="PANTHER" id="PTHR46165:SF2">
    <property type="entry name" value="SET AND MYND DOMAIN-CONTAINING PROTEIN 4"/>
    <property type="match status" value="1"/>
</dbReference>
<keyword evidence="5" id="KW-0808">Transferase</keyword>
<dbReference type="Gene3D" id="6.10.140.2220">
    <property type="match status" value="1"/>
</dbReference>
<keyword evidence="10" id="KW-0539">Nucleus</keyword>
<dbReference type="InterPro" id="IPR044421">
    <property type="entry name" value="SMYD4_SET"/>
</dbReference>
<evidence type="ECO:0000256" key="13">
    <source>
        <dbReference type="ARBA" id="ARBA00093635"/>
    </source>
</evidence>
<evidence type="ECO:0000256" key="2">
    <source>
        <dbReference type="ARBA" id="ARBA00004496"/>
    </source>
</evidence>
<keyword evidence="4" id="KW-0489">Methyltransferase</keyword>